<dbReference type="GO" id="GO:0008270">
    <property type="term" value="F:zinc ion binding"/>
    <property type="evidence" value="ECO:0007669"/>
    <property type="project" value="UniProtKB-KW"/>
</dbReference>
<dbReference type="Gene3D" id="3.30.160.60">
    <property type="entry name" value="Classic Zinc Finger"/>
    <property type="match status" value="3"/>
</dbReference>
<evidence type="ECO:0000256" key="4">
    <source>
        <dbReference type="ARBA" id="ARBA00022771"/>
    </source>
</evidence>
<reference evidence="11" key="1">
    <citation type="submission" date="2021-04" db="EMBL/GenBank/DDBJ databases">
        <authorList>
            <consortium name="Molecular Ecology Group"/>
        </authorList>
    </citation>
    <scope>NUCLEOTIDE SEQUENCE</scope>
</reference>
<name>A0A8S4A337_9EUPU</name>
<dbReference type="PANTHER" id="PTHR24388:SF100">
    <property type="entry name" value="ZINC FINGER PROTEIN 423"/>
    <property type="match status" value="1"/>
</dbReference>
<accession>A0A8S4A337</accession>
<dbReference type="GO" id="GO:0005634">
    <property type="term" value="C:nucleus"/>
    <property type="evidence" value="ECO:0007669"/>
    <property type="project" value="UniProtKB-SubCell"/>
</dbReference>
<dbReference type="Proteomes" id="UP000678393">
    <property type="component" value="Unassembled WGS sequence"/>
</dbReference>
<evidence type="ECO:0000259" key="10">
    <source>
        <dbReference type="PROSITE" id="PS50157"/>
    </source>
</evidence>
<evidence type="ECO:0000256" key="5">
    <source>
        <dbReference type="ARBA" id="ARBA00022833"/>
    </source>
</evidence>
<feature type="domain" description="C2H2-type" evidence="10">
    <location>
        <begin position="252"/>
        <end position="279"/>
    </location>
</feature>
<comment type="caution">
    <text evidence="11">The sequence shown here is derived from an EMBL/GenBank/DDBJ whole genome shotgun (WGS) entry which is preliminary data.</text>
</comment>
<dbReference type="EMBL" id="CAJHNH020007534">
    <property type="protein sequence ID" value="CAG5134722.1"/>
    <property type="molecule type" value="Genomic_DNA"/>
</dbReference>
<dbReference type="PANTHER" id="PTHR24388">
    <property type="entry name" value="ZINC FINGER PROTEIN"/>
    <property type="match status" value="1"/>
</dbReference>
<dbReference type="InterPro" id="IPR036236">
    <property type="entry name" value="Znf_C2H2_sf"/>
</dbReference>
<evidence type="ECO:0000313" key="11">
    <source>
        <dbReference type="EMBL" id="CAG5134722.1"/>
    </source>
</evidence>
<keyword evidence="5" id="KW-0862">Zinc</keyword>
<dbReference type="Pfam" id="PF00096">
    <property type="entry name" value="zf-C2H2"/>
    <property type="match status" value="3"/>
</dbReference>
<evidence type="ECO:0000313" key="12">
    <source>
        <dbReference type="Proteomes" id="UP000678393"/>
    </source>
</evidence>
<dbReference type="SMART" id="SM00355">
    <property type="entry name" value="ZnF_C2H2"/>
    <property type="match status" value="5"/>
</dbReference>
<comment type="subcellular location">
    <subcellularLocation>
        <location evidence="1">Nucleus</location>
    </subcellularLocation>
</comment>
<evidence type="ECO:0000256" key="3">
    <source>
        <dbReference type="ARBA" id="ARBA00022737"/>
    </source>
</evidence>
<evidence type="ECO:0000256" key="1">
    <source>
        <dbReference type="ARBA" id="ARBA00004123"/>
    </source>
</evidence>
<dbReference type="InterPro" id="IPR013087">
    <property type="entry name" value="Znf_C2H2_type"/>
</dbReference>
<feature type="domain" description="C2H2-type" evidence="10">
    <location>
        <begin position="280"/>
        <end position="307"/>
    </location>
</feature>
<feature type="domain" description="C2H2-type" evidence="10">
    <location>
        <begin position="226"/>
        <end position="253"/>
    </location>
</feature>
<evidence type="ECO:0000256" key="2">
    <source>
        <dbReference type="ARBA" id="ARBA00022723"/>
    </source>
</evidence>
<dbReference type="OrthoDB" id="5428132at2759"/>
<evidence type="ECO:0000256" key="6">
    <source>
        <dbReference type="ARBA" id="ARBA00023125"/>
    </source>
</evidence>
<gene>
    <name evidence="11" type="ORF">CUNI_LOCUS20280</name>
</gene>
<proteinExistence type="inferred from homology"/>
<dbReference type="GO" id="GO:0000978">
    <property type="term" value="F:RNA polymerase II cis-regulatory region sequence-specific DNA binding"/>
    <property type="evidence" value="ECO:0007669"/>
    <property type="project" value="TreeGrafter"/>
</dbReference>
<keyword evidence="2" id="KW-0479">Metal-binding</keyword>
<dbReference type="PROSITE" id="PS50157">
    <property type="entry name" value="ZINC_FINGER_C2H2_2"/>
    <property type="match status" value="3"/>
</dbReference>
<protein>
    <recommendedName>
        <fullName evidence="10">C2H2-type domain-containing protein</fullName>
    </recommendedName>
</protein>
<evidence type="ECO:0000256" key="8">
    <source>
        <dbReference type="ARBA" id="ARBA00037948"/>
    </source>
</evidence>
<comment type="similarity">
    <text evidence="8">Belongs to the snail C2H2-type zinc-finger protein family.</text>
</comment>
<evidence type="ECO:0000256" key="7">
    <source>
        <dbReference type="ARBA" id="ARBA00023242"/>
    </source>
</evidence>
<evidence type="ECO:0000256" key="9">
    <source>
        <dbReference type="PROSITE-ProRule" id="PRU00042"/>
    </source>
</evidence>
<keyword evidence="12" id="KW-1185">Reference proteome</keyword>
<dbReference type="FunFam" id="3.30.160.60:FF:000260">
    <property type="entry name" value="Spalt-like transcription factor 1"/>
    <property type="match status" value="1"/>
</dbReference>
<sequence length="341" mass="38604">MKFQHSVCTRKTGLGKTLNTYHPKLKSLVVSEINAKDICQGKESLPSTNDTNAGYSPLWNQETITSYDKLHHTETVAPYYICNEILFSKTIPPNNISDTPNIYVPDDTSSMCIYTSPLNFKQHREQEAANIDQINIHLSLSDPVSIRHNLHRTLDKLSNPACSANMGKNSFTQPIKSNSLLQTIPRCETIQLSNAKKSGMKNHECLDCWNRFPTSSNLACHRKNARKCPHCEKTYISKPAYTMHTRTHSLSSECLYCGKHFSRPWLLQGHIRTHTGEKPFPCPQCGRAFADKSNLRAHMQTHSKDKPHVCGRCKKAFALKSYLSKHESSSCLKDRRSRGAD</sequence>
<keyword evidence="6" id="KW-0238">DNA-binding</keyword>
<dbReference type="GO" id="GO:0000981">
    <property type="term" value="F:DNA-binding transcription factor activity, RNA polymerase II-specific"/>
    <property type="evidence" value="ECO:0007669"/>
    <property type="project" value="TreeGrafter"/>
</dbReference>
<keyword evidence="3" id="KW-0677">Repeat</keyword>
<keyword evidence="4 9" id="KW-0863">Zinc-finger</keyword>
<keyword evidence="7" id="KW-0539">Nucleus</keyword>
<dbReference type="SUPFAM" id="SSF57667">
    <property type="entry name" value="beta-beta-alpha zinc fingers"/>
    <property type="match status" value="2"/>
</dbReference>
<dbReference type="FunFam" id="3.30.160.60:FF:000043">
    <property type="entry name" value="Scratch family zinc finger 2"/>
    <property type="match status" value="1"/>
</dbReference>
<dbReference type="InterPro" id="IPR050527">
    <property type="entry name" value="Snail/Krueppel_Znf"/>
</dbReference>
<dbReference type="AlphaFoldDB" id="A0A8S4A337"/>
<organism evidence="11 12">
    <name type="scientific">Candidula unifasciata</name>
    <dbReference type="NCBI Taxonomy" id="100452"/>
    <lineage>
        <taxon>Eukaryota</taxon>
        <taxon>Metazoa</taxon>
        <taxon>Spiralia</taxon>
        <taxon>Lophotrochozoa</taxon>
        <taxon>Mollusca</taxon>
        <taxon>Gastropoda</taxon>
        <taxon>Heterobranchia</taxon>
        <taxon>Euthyneura</taxon>
        <taxon>Panpulmonata</taxon>
        <taxon>Eupulmonata</taxon>
        <taxon>Stylommatophora</taxon>
        <taxon>Helicina</taxon>
        <taxon>Helicoidea</taxon>
        <taxon>Geomitridae</taxon>
        <taxon>Candidula</taxon>
    </lineage>
</organism>
<dbReference type="PROSITE" id="PS00028">
    <property type="entry name" value="ZINC_FINGER_C2H2_1"/>
    <property type="match status" value="3"/>
</dbReference>